<dbReference type="InterPro" id="IPR036736">
    <property type="entry name" value="ACP-like_sf"/>
</dbReference>
<dbReference type="InterPro" id="IPR009081">
    <property type="entry name" value="PP-bd_ACP"/>
</dbReference>
<dbReference type="Pfam" id="PF00668">
    <property type="entry name" value="Condensation"/>
    <property type="match status" value="1"/>
</dbReference>
<dbReference type="InterPro" id="IPR036661">
    <property type="entry name" value="Luciferase-like_sf"/>
</dbReference>
<dbReference type="Gene3D" id="1.10.1200.10">
    <property type="entry name" value="ACP-like"/>
    <property type="match status" value="1"/>
</dbReference>
<dbReference type="Pfam" id="PF13193">
    <property type="entry name" value="AMP-binding_C"/>
    <property type="match status" value="1"/>
</dbReference>
<organism evidence="5 6">
    <name type="scientific">Chitinophaga flava</name>
    <dbReference type="NCBI Taxonomy" id="2259036"/>
    <lineage>
        <taxon>Bacteria</taxon>
        <taxon>Pseudomonadati</taxon>
        <taxon>Bacteroidota</taxon>
        <taxon>Chitinophagia</taxon>
        <taxon>Chitinophagales</taxon>
        <taxon>Chitinophagaceae</taxon>
        <taxon>Chitinophaga</taxon>
    </lineage>
</organism>
<dbReference type="RefSeq" id="WP_113618818.1">
    <property type="nucleotide sequence ID" value="NZ_QFFJ01000002.1"/>
</dbReference>
<dbReference type="NCBIfam" id="TIGR04020">
    <property type="entry name" value="seco_metab_LLM"/>
    <property type="match status" value="1"/>
</dbReference>
<dbReference type="Pfam" id="PF00296">
    <property type="entry name" value="Bac_luciferase"/>
    <property type="match status" value="1"/>
</dbReference>
<dbReference type="Pfam" id="PF00550">
    <property type="entry name" value="PP-binding"/>
    <property type="match status" value="1"/>
</dbReference>
<feature type="domain" description="Carrier" evidence="4">
    <location>
        <begin position="1318"/>
        <end position="1393"/>
    </location>
</feature>
<dbReference type="SUPFAM" id="SSF56801">
    <property type="entry name" value="Acetyl-CoA synthetase-like"/>
    <property type="match status" value="2"/>
</dbReference>
<name>A0A365XVF2_9BACT</name>
<dbReference type="PANTHER" id="PTHR45527">
    <property type="entry name" value="NONRIBOSOMAL PEPTIDE SYNTHETASE"/>
    <property type="match status" value="1"/>
</dbReference>
<dbReference type="Gene3D" id="3.40.50.12780">
    <property type="entry name" value="N-terminal domain of ligase-like"/>
    <property type="match status" value="2"/>
</dbReference>
<dbReference type="InterPro" id="IPR045851">
    <property type="entry name" value="AMP-bd_C_sf"/>
</dbReference>
<dbReference type="SUPFAM" id="SSF52777">
    <property type="entry name" value="CoA-dependent acyltransferases"/>
    <property type="match status" value="2"/>
</dbReference>
<dbReference type="GO" id="GO:0043041">
    <property type="term" value="P:amino acid activation for nonribosomal peptide biosynthetic process"/>
    <property type="evidence" value="ECO:0007669"/>
    <property type="project" value="TreeGrafter"/>
</dbReference>
<dbReference type="OrthoDB" id="4317020at2"/>
<dbReference type="Gene3D" id="3.30.559.10">
    <property type="entry name" value="Chloramphenicol acetyltransferase-like domain"/>
    <property type="match status" value="1"/>
</dbReference>
<evidence type="ECO:0000259" key="4">
    <source>
        <dbReference type="PROSITE" id="PS50075"/>
    </source>
</evidence>
<dbReference type="InterPro" id="IPR023213">
    <property type="entry name" value="CAT-like_dom_sf"/>
</dbReference>
<dbReference type="SUPFAM" id="SSF47336">
    <property type="entry name" value="ACP-like"/>
    <property type="match status" value="1"/>
</dbReference>
<gene>
    <name evidence="5" type="ORF">DF182_26720</name>
</gene>
<dbReference type="PROSITE" id="PS50075">
    <property type="entry name" value="CARRIER"/>
    <property type="match status" value="1"/>
</dbReference>
<dbReference type="InterPro" id="IPR024011">
    <property type="entry name" value="Biosynth_lucif-like_mOase_dom"/>
</dbReference>
<dbReference type="Gene3D" id="3.30.300.30">
    <property type="match status" value="1"/>
</dbReference>
<keyword evidence="6" id="KW-1185">Reference proteome</keyword>
<evidence type="ECO:0000313" key="6">
    <source>
        <dbReference type="Proteomes" id="UP000253410"/>
    </source>
</evidence>
<comment type="caution">
    <text evidence="5">The sequence shown here is derived from an EMBL/GenBank/DDBJ whole genome shotgun (WGS) entry which is preliminary data.</text>
</comment>
<dbReference type="Proteomes" id="UP000253410">
    <property type="component" value="Unassembled WGS sequence"/>
</dbReference>
<dbReference type="PROSITE" id="PS00012">
    <property type="entry name" value="PHOSPHOPANTETHEINE"/>
    <property type="match status" value="1"/>
</dbReference>
<sequence>MQNKENIESVYPMSDIQKGMTALSLVNPEAALYHDQFVYQISKVDIALFEKALLLMVQKHEALRTSLDMDNYSEEVQIVYKEIKLPTSETDLYTLSTTEQEEYIQSYMVKERKNPFVLTEAPLWRSSIFNVGEDRSVFVFQFHHAILDGWSVAAFNTELFQVYNQLKTNENFRPQKLKCNNREHVLQELLAKKDASYVDFWKKELDEYKRLNIFTNEAGVGEAKFSKTLENPLLEQLRQVCKNERISIKALLFGAYAYALNLLSYENDVTLGLVANNRPLMEDGDKILGCFLNTLPARVNFEQYKGQSWGSFFREMEQKLMGINSRSALTLLEIVKTVEGQAGRENPFFDVIFNYVDFHVYNEMDTNRQETGSGTSSSSNSRLKLTPYEKTNTLLDLTISANKNKLHFNYHLGSRLVADATLEQLHSYVENVLLQYLQDKNAVVGSIQILSSEEKQKLLVEFNSTDKEEGSFRSVVARFGEQVKAHPDKCALVVKDKIYTYRELDNISSQFANYLKVFGKTGKDDLIGLKVPRSEWIVIAILAVWKSGGAYVPIDPTYPENRIAFMEEDSECRFIIDARMIEQFIAEKDQYAAAYDAYPVDERSLAYMIYTSGSTGQPKGVMIEHGALANFLLAMNDALPLDSTDHLLALTTISFDISILELFWTLSNGVGITIEKDNTDLYGFDRFIENNEVKMDFSLFYFASQSLDAEDKYKLLLESAKFGDEHDFSAVWLPERHFHEFGGIFPNPSLLAAAMATATKKIKIRAGSVVLPLHDTIRVAEEWSVIDNLSKGRAAMAIASGWHANDFVLQPENYKDRREVMYNQIKELKHIWKGGAVKRINGSGKEVELNIYPRPIQPDIPIWITSAGSADTFRSAGEIGANLLTHMLGQDIHTLEENISVYKEALTQNGYDVSKAQVTLMLHVYIGDDIESVKQTVKEPFKNYLRASVGLLRNLLSGIGVKDTNIEDNELEELLEMVFERYWNTAALFGTKESCARILHKLYRIGVTEIGCLIDFGIADEKVMRGLQYLNELKNEFKEKSADSQRPAITAMQITPSYLGALTEDSDSARFLHDLKHVIVGGEYFPEKLKKKVMETTDAGVYNMYGPTETTIWSTSCRVLSEKGNTIGRPIANTQVYILNKDNQLCPIGVKGQLYIGGSGLSRGYHKQPEATAKKFIASPFRENERIYNTGDLARWLPDGTIEFFGREDGLVKIRGHRIELGEIEHHLAKMPGIDAAVVIDRETAGGQKELVAYFCSKEPLKSAELRSYLAGRLPAIMVPAFFIQIAEMPLTANGKINRKALATTGDFTPQANVDYTAPRNETEKQLAEIWQLILNRKQVGVNDNFFEIGGNSLNVVRLRRLLKKNMNVSISIVDLFKYSTIEDIARIINKERQPADSVKESVEVLKF</sequence>
<keyword evidence="2" id="KW-0596">Phosphopantetheine</keyword>
<dbReference type="PROSITE" id="PS00455">
    <property type="entry name" value="AMP_BINDING"/>
    <property type="match status" value="1"/>
</dbReference>
<dbReference type="FunFam" id="1.10.1200.10:FF:000005">
    <property type="entry name" value="Nonribosomal peptide synthetase 1"/>
    <property type="match status" value="1"/>
</dbReference>
<dbReference type="InterPro" id="IPR001242">
    <property type="entry name" value="Condensation_dom"/>
</dbReference>
<evidence type="ECO:0000256" key="3">
    <source>
        <dbReference type="ARBA" id="ARBA00022553"/>
    </source>
</evidence>
<dbReference type="GO" id="GO:0005737">
    <property type="term" value="C:cytoplasm"/>
    <property type="evidence" value="ECO:0007669"/>
    <property type="project" value="TreeGrafter"/>
</dbReference>
<dbReference type="FunFam" id="2.30.38.10:FF:000001">
    <property type="entry name" value="Non-ribosomal peptide synthetase PvdI"/>
    <property type="match status" value="1"/>
</dbReference>
<dbReference type="InterPro" id="IPR011251">
    <property type="entry name" value="Luciferase-like_dom"/>
</dbReference>
<proteinExistence type="predicted"/>
<dbReference type="GO" id="GO:0044550">
    <property type="term" value="P:secondary metabolite biosynthetic process"/>
    <property type="evidence" value="ECO:0007669"/>
    <property type="project" value="TreeGrafter"/>
</dbReference>
<comment type="cofactor">
    <cofactor evidence="1">
        <name>pantetheine 4'-phosphate</name>
        <dbReference type="ChEBI" id="CHEBI:47942"/>
    </cofactor>
</comment>
<dbReference type="SUPFAM" id="SSF51679">
    <property type="entry name" value="Bacterial luciferase-like"/>
    <property type="match status" value="1"/>
</dbReference>
<dbReference type="InterPro" id="IPR006162">
    <property type="entry name" value="Ppantetheine_attach_site"/>
</dbReference>
<dbReference type="EMBL" id="QFFJ01000002">
    <property type="protein sequence ID" value="RBL90068.1"/>
    <property type="molecule type" value="Genomic_DNA"/>
</dbReference>
<evidence type="ECO:0000313" key="5">
    <source>
        <dbReference type="EMBL" id="RBL90068.1"/>
    </source>
</evidence>
<protein>
    <recommendedName>
        <fullName evidence="4">Carrier domain-containing protein</fullName>
    </recommendedName>
</protein>
<dbReference type="Gene3D" id="3.20.20.30">
    <property type="entry name" value="Luciferase-like domain"/>
    <property type="match status" value="1"/>
</dbReference>
<dbReference type="GO" id="GO:0016705">
    <property type="term" value="F:oxidoreductase activity, acting on paired donors, with incorporation or reduction of molecular oxygen"/>
    <property type="evidence" value="ECO:0007669"/>
    <property type="project" value="InterPro"/>
</dbReference>
<reference evidence="5 6" key="1">
    <citation type="submission" date="2018-05" db="EMBL/GenBank/DDBJ databases">
        <title>Chitinophaga sp. K3CV102501T nov., isolated from isolated from a monsoon evergreen broad-leaved forest soil.</title>
        <authorList>
            <person name="Lv Y."/>
        </authorList>
    </citation>
    <scope>NUCLEOTIDE SEQUENCE [LARGE SCALE GENOMIC DNA]</scope>
    <source>
        <strain evidence="5 6">GDMCC 1.1325</strain>
    </source>
</reference>
<evidence type="ECO:0000256" key="1">
    <source>
        <dbReference type="ARBA" id="ARBA00001957"/>
    </source>
</evidence>
<dbReference type="InterPro" id="IPR042099">
    <property type="entry name" value="ANL_N_sf"/>
</dbReference>
<dbReference type="Pfam" id="PF00501">
    <property type="entry name" value="AMP-binding"/>
    <property type="match status" value="2"/>
</dbReference>
<keyword evidence="3" id="KW-0597">Phosphoprotein</keyword>
<dbReference type="InterPro" id="IPR025110">
    <property type="entry name" value="AMP-bd_C"/>
</dbReference>
<dbReference type="CDD" id="cd05930">
    <property type="entry name" value="A_NRPS"/>
    <property type="match status" value="1"/>
</dbReference>
<dbReference type="PANTHER" id="PTHR45527:SF1">
    <property type="entry name" value="FATTY ACID SYNTHASE"/>
    <property type="match status" value="1"/>
</dbReference>
<evidence type="ECO:0000256" key="2">
    <source>
        <dbReference type="ARBA" id="ARBA00022450"/>
    </source>
</evidence>
<dbReference type="GO" id="GO:0031177">
    <property type="term" value="F:phosphopantetheine binding"/>
    <property type="evidence" value="ECO:0007669"/>
    <property type="project" value="TreeGrafter"/>
</dbReference>
<dbReference type="InterPro" id="IPR020845">
    <property type="entry name" value="AMP-binding_CS"/>
</dbReference>
<dbReference type="Gene3D" id="3.30.559.30">
    <property type="entry name" value="Nonribosomal peptide synthetase, condensation domain"/>
    <property type="match status" value="1"/>
</dbReference>
<dbReference type="InterPro" id="IPR000873">
    <property type="entry name" value="AMP-dep_synth/lig_dom"/>
</dbReference>
<accession>A0A365XVF2</accession>